<evidence type="ECO:0000313" key="2">
    <source>
        <dbReference type="Proteomes" id="UP000887564"/>
    </source>
</evidence>
<protein>
    <submittedName>
        <fullName evidence="3">Uncharacterized protein</fullName>
    </submittedName>
</protein>
<name>A0A914R4A3_PAREQ</name>
<evidence type="ECO:0000256" key="1">
    <source>
        <dbReference type="SAM" id="MobiDB-lite"/>
    </source>
</evidence>
<feature type="region of interest" description="Disordered" evidence="1">
    <location>
        <begin position="1"/>
        <end position="20"/>
    </location>
</feature>
<accession>A0A914R4A3</accession>
<organism evidence="2 3">
    <name type="scientific">Parascaris equorum</name>
    <name type="common">Equine roundworm</name>
    <dbReference type="NCBI Taxonomy" id="6256"/>
    <lineage>
        <taxon>Eukaryota</taxon>
        <taxon>Metazoa</taxon>
        <taxon>Ecdysozoa</taxon>
        <taxon>Nematoda</taxon>
        <taxon>Chromadorea</taxon>
        <taxon>Rhabditida</taxon>
        <taxon>Spirurina</taxon>
        <taxon>Ascaridomorpha</taxon>
        <taxon>Ascaridoidea</taxon>
        <taxon>Ascarididae</taxon>
        <taxon>Parascaris</taxon>
    </lineage>
</organism>
<reference evidence="3" key="1">
    <citation type="submission" date="2022-11" db="UniProtKB">
        <authorList>
            <consortium name="WormBaseParasite"/>
        </authorList>
    </citation>
    <scope>IDENTIFICATION</scope>
</reference>
<dbReference type="Proteomes" id="UP000887564">
    <property type="component" value="Unplaced"/>
</dbReference>
<feature type="compositionally biased region" description="Basic and acidic residues" evidence="1">
    <location>
        <begin position="1"/>
        <end position="18"/>
    </location>
</feature>
<proteinExistence type="predicted"/>
<keyword evidence="2" id="KW-1185">Reference proteome</keyword>
<evidence type="ECO:0000313" key="3">
    <source>
        <dbReference type="WBParaSite" id="PEQ_0000109301-mRNA-1"/>
    </source>
</evidence>
<dbReference type="WBParaSite" id="PEQ_0000109301-mRNA-1">
    <property type="protein sequence ID" value="PEQ_0000109301-mRNA-1"/>
    <property type="gene ID" value="PEQ_0000109301"/>
</dbReference>
<sequence length="253" mass="28390">MPQKEDLPTKVYRDDSTSKKKQRFAMGSAIRGAVSTIKDITIAKMSPSQSSPSLTELSAKMAKGREIFNVIGAPLMLEYSDGTALSDSPVADIVLDSASMKSEMSGAVCLDDDLQLASEAETPHSNAAEKFNELEGRFSAVLFIIVSALCDEVCEDLTDFFEQLLRKKWLVSNGFFLLVISWFLKRRLRRNFHIPSCPRKEFHALNYPSLSTYDIIPRSLSNLSCFSVFFVEWASSFYHIEMENLLFTSDSYG</sequence>
<dbReference type="AlphaFoldDB" id="A0A914R4A3"/>